<comment type="subunit">
    <text evidence="11">The system is composed of three essential subunits: KdpA, KdpB and KdpC.</text>
</comment>
<keyword evidence="4 11" id="KW-0812">Transmembrane</keyword>
<keyword evidence="6 11" id="KW-0067">ATP-binding</keyword>
<evidence type="ECO:0000256" key="2">
    <source>
        <dbReference type="ARBA" id="ARBA00022475"/>
    </source>
</evidence>
<dbReference type="Proteomes" id="UP000316968">
    <property type="component" value="Chromosome"/>
</dbReference>
<keyword evidence="8 11" id="KW-1133">Transmembrane helix</keyword>
<keyword evidence="12" id="KW-0732">Signal</keyword>
<dbReference type="PANTHER" id="PTHR30042:SF2">
    <property type="entry name" value="POTASSIUM-TRANSPORTING ATPASE KDPC SUBUNIT"/>
    <property type="match status" value="1"/>
</dbReference>
<protein>
    <recommendedName>
        <fullName evidence="11">Potassium-transporting ATPase KdpC subunit</fullName>
    </recommendedName>
    <alternativeName>
        <fullName evidence="11">ATP phosphohydrolase [potassium-transporting] C chain</fullName>
    </alternativeName>
    <alternativeName>
        <fullName evidence="11">Potassium-binding and translocating subunit C</fullName>
    </alternativeName>
    <alternativeName>
        <fullName evidence="11">Potassium-translocating ATPase C chain</fullName>
    </alternativeName>
</protein>
<evidence type="ECO:0000256" key="8">
    <source>
        <dbReference type="ARBA" id="ARBA00022989"/>
    </source>
</evidence>
<gene>
    <name evidence="11 13" type="primary">kdpC</name>
    <name evidence="13" type="ORF">FFV09_11935</name>
</gene>
<dbReference type="NCBIfam" id="NF001454">
    <property type="entry name" value="PRK00315.1"/>
    <property type="match status" value="1"/>
</dbReference>
<dbReference type="PIRSF" id="PIRSF001296">
    <property type="entry name" value="K_ATPase_KdpC"/>
    <property type="match status" value="1"/>
</dbReference>
<dbReference type="Pfam" id="PF02669">
    <property type="entry name" value="KdpC"/>
    <property type="match status" value="1"/>
</dbReference>
<keyword evidence="5 11" id="KW-0547">Nucleotide-binding</keyword>
<dbReference type="InterPro" id="IPR003820">
    <property type="entry name" value="KdpC"/>
</dbReference>
<sequence>MRIIWVTLRTTFSVAILCCLVYNVAVWAVAQAAAPDKANGSLIENAEGQVVGSRLIGQNFAEPGYFHGRVSSIDYDANGSGTPNYAPSNPDLLLRAEDSVAAWQTENPDVPVSKLPVDLITNSGSGLDPHISPASAEAQVPRVSAATGIAADKLEQLIREHTQGRSLGLFGEPAVNVLELNLDVAASR</sequence>
<comment type="function">
    <text evidence="11">Part of the high-affinity ATP-driven potassium transport (or Kdp) system, which catalyzes the hydrolysis of ATP coupled with the electrogenic transport of potassium into the cytoplasm. This subunit acts as a catalytic chaperone that increases the ATP-binding affinity of the ATP-hydrolyzing subunit KdpB by the formation of a transient KdpB/KdpC/ATP ternary complex.</text>
</comment>
<dbReference type="NCBIfam" id="TIGR00681">
    <property type="entry name" value="kdpC"/>
    <property type="match status" value="1"/>
</dbReference>
<proteinExistence type="inferred from homology"/>
<evidence type="ECO:0000256" key="1">
    <source>
        <dbReference type="ARBA" id="ARBA00022448"/>
    </source>
</evidence>
<evidence type="ECO:0000313" key="13">
    <source>
        <dbReference type="EMBL" id="QDH21486.1"/>
    </source>
</evidence>
<keyword evidence="3 11" id="KW-0633">Potassium transport</keyword>
<dbReference type="KEGG" id="saca:FFV09_11935"/>
<keyword evidence="1 11" id="KW-0813">Transport</keyword>
<evidence type="ECO:0000256" key="3">
    <source>
        <dbReference type="ARBA" id="ARBA00022538"/>
    </source>
</evidence>
<reference evidence="13 14" key="1">
    <citation type="submission" date="2019-06" db="EMBL/GenBank/DDBJ databases">
        <title>Saccharibacillus brassicae sp. nov., an endophytic bacterium isolated from Chinese cabbage seeds (Brassica pekinensis).</title>
        <authorList>
            <person name="Jiang L."/>
            <person name="Lee J."/>
            <person name="Kim S.W."/>
        </authorList>
    </citation>
    <scope>NUCLEOTIDE SEQUENCE [LARGE SCALE GENOMIC DNA]</scope>
    <source>
        <strain evidence="14">KCTC 43072 / ATSA2</strain>
    </source>
</reference>
<dbReference type="PANTHER" id="PTHR30042">
    <property type="entry name" value="POTASSIUM-TRANSPORTING ATPASE C CHAIN"/>
    <property type="match status" value="1"/>
</dbReference>
<name>A0A4Y6UYK1_SACBS</name>
<dbReference type="GO" id="GO:0005886">
    <property type="term" value="C:plasma membrane"/>
    <property type="evidence" value="ECO:0007669"/>
    <property type="project" value="UniProtKB-SubCell"/>
</dbReference>
<dbReference type="RefSeq" id="WP_141448031.1">
    <property type="nucleotide sequence ID" value="NZ_CP041217.1"/>
</dbReference>
<evidence type="ECO:0000256" key="6">
    <source>
        <dbReference type="ARBA" id="ARBA00022840"/>
    </source>
</evidence>
<evidence type="ECO:0000256" key="11">
    <source>
        <dbReference type="HAMAP-Rule" id="MF_00276"/>
    </source>
</evidence>
<dbReference type="HAMAP" id="MF_00276">
    <property type="entry name" value="KdpC"/>
    <property type="match status" value="1"/>
</dbReference>
<keyword evidence="7 11" id="KW-0630">Potassium</keyword>
<accession>A0A4Y6UYK1</accession>
<dbReference type="AlphaFoldDB" id="A0A4Y6UYK1"/>
<feature type="chain" id="PRO_5039547735" description="Potassium-transporting ATPase KdpC subunit" evidence="12">
    <location>
        <begin position="29"/>
        <end position="188"/>
    </location>
</feature>
<keyword evidence="9 11" id="KW-0406">Ion transport</keyword>
<comment type="similarity">
    <text evidence="11">Belongs to the KdpC family.</text>
</comment>
<evidence type="ECO:0000256" key="4">
    <source>
        <dbReference type="ARBA" id="ARBA00022692"/>
    </source>
</evidence>
<evidence type="ECO:0000256" key="5">
    <source>
        <dbReference type="ARBA" id="ARBA00022741"/>
    </source>
</evidence>
<dbReference type="GO" id="GO:0005524">
    <property type="term" value="F:ATP binding"/>
    <property type="evidence" value="ECO:0007669"/>
    <property type="project" value="UniProtKB-UniRule"/>
</dbReference>
<evidence type="ECO:0000313" key="14">
    <source>
        <dbReference type="Proteomes" id="UP000316968"/>
    </source>
</evidence>
<dbReference type="OrthoDB" id="9809491at2"/>
<dbReference type="EMBL" id="CP041217">
    <property type="protein sequence ID" value="QDH21486.1"/>
    <property type="molecule type" value="Genomic_DNA"/>
</dbReference>
<comment type="subcellular location">
    <subcellularLocation>
        <location evidence="11">Cell membrane</location>
        <topology evidence="11">Single-pass membrane protein</topology>
    </subcellularLocation>
</comment>
<organism evidence="13 14">
    <name type="scientific">Saccharibacillus brassicae</name>
    <dbReference type="NCBI Taxonomy" id="2583377"/>
    <lineage>
        <taxon>Bacteria</taxon>
        <taxon>Bacillati</taxon>
        <taxon>Bacillota</taxon>
        <taxon>Bacilli</taxon>
        <taxon>Bacillales</taxon>
        <taxon>Paenibacillaceae</taxon>
        <taxon>Saccharibacillus</taxon>
    </lineage>
</organism>
<keyword evidence="10 11" id="KW-0472">Membrane</keyword>
<evidence type="ECO:0000256" key="10">
    <source>
        <dbReference type="ARBA" id="ARBA00023136"/>
    </source>
</evidence>
<keyword evidence="2 11" id="KW-1003">Cell membrane</keyword>
<evidence type="ECO:0000256" key="7">
    <source>
        <dbReference type="ARBA" id="ARBA00022958"/>
    </source>
</evidence>
<feature type="signal peptide" evidence="12">
    <location>
        <begin position="1"/>
        <end position="28"/>
    </location>
</feature>
<evidence type="ECO:0000256" key="9">
    <source>
        <dbReference type="ARBA" id="ARBA00023065"/>
    </source>
</evidence>
<keyword evidence="14" id="KW-1185">Reference proteome</keyword>
<evidence type="ECO:0000256" key="12">
    <source>
        <dbReference type="SAM" id="SignalP"/>
    </source>
</evidence>
<dbReference type="GO" id="GO:0008556">
    <property type="term" value="F:P-type potassium transmembrane transporter activity"/>
    <property type="evidence" value="ECO:0007669"/>
    <property type="project" value="InterPro"/>
</dbReference>